<dbReference type="SUPFAM" id="SSF54637">
    <property type="entry name" value="Thioesterase/thiol ester dehydrase-isomerase"/>
    <property type="match status" value="1"/>
</dbReference>
<dbReference type="RefSeq" id="WP_092859863.1">
    <property type="nucleotide sequence ID" value="NZ_FOQH01000005.1"/>
</dbReference>
<dbReference type="InterPro" id="IPR029069">
    <property type="entry name" value="HotDog_dom_sf"/>
</dbReference>
<sequence>MSLPDTIAPLELATSPDTAQAYGELTFDFNPIHVDPEFAAQSIFGQCISHGTMALNLAIEACERTFGADVDLASLKIRFSRPMPVGQTLTAGGQLTDPETGTYDIWVTLPDGTRTLEGTITAASA</sequence>
<dbReference type="STRING" id="1114924.SAMN05216258_1055"/>
<reference evidence="2 3" key="1">
    <citation type="submission" date="2016-10" db="EMBL/GenBank/DDBJ databases">
        <authorList>
            <person name="de Groot N.N."/>
        </authorList>
    </citation>
    <scope>NUCLEOTIDE SEQUENCE [LARGE SCALE GENOMIC DNA]</scope>
    <source>
        <strain evidence="2 3">CGMCC 1.11030</strain>
    </source>
</reference>
<dbReference type="Gene3D" id="3.10.129.10">
    <property type="entry name" value="Hotdog Thioesterase"/>
    <property type="match status" value="1"/>
</dbReference>
<keyword evidence="3" id="KW-1185">Reference proteome</keyword>
<dbReference type="EMBL" id="FOQH01000005">
    <property type="protein sequence ID" value="SFI19389.1"/>
    <property type="molecule type" value="Genomic_DNA"/>
</dbReference>
<feature type="domain" description="MaoC-like" evidence="1">
    <location>
        <begin position="10"/>
        <end position="100"/>
    </location>
</feature>
<dbReference type="OrthoDB" id="9796589at2"/>
<dbReference type="PANTHER" id="PTHR43841:SF3">
    <property type="entry name" value="(3R)-HYDROXYACYL-ACP DEHYDRATASE SUBUNIT HADB"/>
    <property type="match status" value="1"/>
</dbReference>
<evidence type="ECO:0000259" key="1">
    <source>
        <dbReference type="Pfam" id="PF01575"/>
    </source>
</evidence>
<dbReference type="PANTHER" id="PTHR43841">
    <property type="entry name" value="3-HYDROXYACYL-THIOESTER DEHYDRATASE HTDX-RELATED"/>
    <property type="match status" value="1"/>
</dbReference>
<dbReference type="Proteomes" id="UP000199377">
    <property type="component" value="Unassembled WGS sequence"/>
</dbReference>
<evidence type="ECO:0000313" key="3">
    <source>
        <dbReference type="Proteomes" id="UP000199377"/>
    </source>
</evidence>
<dbReference type="InterPro" id="IPR002539">
    <property type="entry name" value="MaoC-like_dom"/>
</dbReference>
<accession>A0A1I3G7D2</accession>
<evidence type="ECO:0000313" key="2">
    <source>
        <dbReference type="EMBL" id="SFI19389.1"/>
    </source>
</evidence>
<protein>
    <submittedName>
        <fullName evidence="2">MaoC like domain-containing protein</fullName>
    </submittedName>
</protein>
<gene>
    <name evidence="2" type="ORF">SAMN05216258_1055</name>
</gene>
<dbReference type="AlphaFoldDB" id="A0A1I3G7D2"/>
<proteinExistence type="predicted"/>
<name>A0A1I3G7D2_9RHOB</name>
<organism evidence="2 3">
    <name type="scientific">Albimonas pacifica</name>
    <dbReference type="NCBI Taxonomy" id="1114924"/>
    <lineage>
        <taxon>Bacteria</taxon>
        <taxon>Pseudomonadati</taxon>
        <taxon>Pseudomonadota</taxon>
        <taxon>Alphaproteobacteria</taxon>
        <taxon>Rhodobacterales</taxon>
        <taxon>Paracoccaceae</taxon>
        <taxon>Albimonas</taxon>
    </lineage>
</organism>
<dbReference type="Pfam" id="PF01575">
    <property type="entry name" value="MaoC_dehydratas"/>
    <property type="match status" value="1"/>
</dbReference>
<dbReference type="CDD" id="cd03441">
    <property type="entry name" value="R_hydratase_like"/>
    <property type="match status" value="1"/>
</dbReference>